<dbReference type="AlphaFoldDB" id="A0A9P7G7X9"/>
<dbReference type="Pfam" id="PF18717">
    <property type="entry name" value="CxC4"/>
    <property type="match status" value="1"/>
</dbReference>
<evidence type="ECO:0000313" key="3">
    <source>
        <dbReference type="Proteomes" id="UP000775547"/>
    </source>
</evidence>
<feature type="domain" description="HMG" evidence="1">
    <location>
        <begin position="3"/>
        <end position="84"/>
    </location>
</feature>
<accession>A0A9P7G7X9</accession>
<dbReference type="InterPro" id="IPR040648">
    <property type="entry name" value="HMGXB3_CxC4"/>
</dbReference>
<sequence>MPSCPISPACSRRYIGPDPRELGIFNLNNRILFTHELLDDYTSVYTSSETPFTAWVTVTSRRYGSHPSIPFVSEGTFRTAWFAYVNIQDFAKDMSCPKCGPCPEDVIWDGISLGFSKKHILATLRPPTVSDPEAPVRPNGYVWKQQVFPDATLRRLLWHVIKGCKGGSGIREKVVDSDDNEPQHHAMAVKVEMERVKAIPEVLGELSRIDSYLAALFDQHFGLTKVFAGIAAPKVYIKLFFQASSTANGNGAKGLTARVAGS</sequence>
<protein>
    <recommendedName>
        <fullName evidence="1">HMG domain-containing protein</fullName>
    </recommendedName>
</protein>
<comment type="caution">
    <text evidence="2">The sequence shown here is derived from an EMBL/GenBank/DDBJ whole genome shotgun (WGS) entry which is preliminary data.</text>
</comment>
<name>A0A9P7G7X9_9AGAR</name>
<gene>
    <name evidence="2" type="ORF">DXG03_002985</name>
</gene>
<organism evidence="2 3">
    <name type="scientific">Asterophora parasitica</name>
    <dbReference type="NCBI Taxonomy" id="117018"/>
    <lineage>
        <taxon>Eukaryota</taxon>
        <taxon>Fungi</taxon>
        <taxon>Dikarya</taxon>
        <taxon>Basidiomycota</taxon>
        <taxon>Agaricomycotina</taxon>
        <taxon>Agaricomycetes</taxon>
        <taxon>Agaricomycetidae</taxon>
        <taxon>Agaricales</taxon>
        <taxon>Tricholomatineae</taxon>
        <taxon>Lyophyllaceae</taxon>
        <taxon>Asterophora</taxon>
    </lineage>
</organism>
<evidence type="ECO:0000313" key="2">
    <source>
        <dbReference type="EMBL" id="KAG5642337.1"/>
    </source>
</evidence>
<dbReference type="OrthoDB" id="5598737at2759"/>
<reference evidence="2" key="2">
    <citation type="submission" date="2021-10" db="EMBL/GenBank/DDBJ databases">
        <title>Phylogenomics reveals ancestral predisposition of the termite-cultivated fungus Termitomyces towards a domesticated lifestyle.</title>
        <authorList>
            <person name="Auxier B."/>
            <person name="Grum-Grzhimaylo A."/>
            <person name="Cardenas M.E."/>
            <person name="Lodge J.D."/>
            <person name="Laessoe T."/>
            <person name="Pedersen O."/>
            <person name="Smith M.E."/>
            <person name="Kuyper T.W."/>
            <person name="Franco-Molano E.A."/>
            <person name="Baroni T.J."/>
            <person name="Aanen D.K."/>
        </authorList>
    </citation>
    <scope>NUCLEOTIDE SEQUENCE</scope>
    <source>
        <strain evidence="2">AP01</strain>
        <tissue evidence="2">Mycelium</tissue>
    </source>
</reference>
<dbReference type="EMBL" id="JABCKV010000194">
    <property type="protein sequence ID" value="KAG5642337.1"/>
    <property type="molecule type" value="Genomic_DNA"/>
</dbReference>
<evidence type="ECO:0000259" key="1">
    <source>
        <dbReference type="Pfam" id="PF18717"/>
    </source>
</evidence>
<proteinExistence type="predicted"/>
<reference evidence="2" key="1">
    <citation type="submission" date="2020-07" db="EMBL/GenBank/DDBJ databases">
        <authorList>
            <person name="Nieuwenhuis M."/>
            <person name="Van De Peppel L.J.J."/>
        </authorList>
    </citation>
    <scope>NUCLEOTIDE SEQUENCE</scope>
    <source>
        <strain evidence="2">AP01</strain>
        <tissue evidence="2">Mycelium</tissue>
    </source>
</reference>
<keyword evidence="3" id="KW-1185">Reference proteome</keyword>
<dbReference type="Proteomes" id="UP000775547">
    <property type="component" value="Unassembled WGS sequence"/>
</dbReference>